<name>A0A1H1A3L8_9ACTN</name>
<proteinExistence type="predicted"/>
<dbReference type="OrthoDB" id="4933758at2"/>
<gene>
    <name evidence="1" type="ORF">SAMN04489718_1394</name>
</gene>
<accession>A0A1H1A3L8</accession>
<dbReference type="RefSeq" id="WP_139186519.1">
    <property type="nucleotide sequence ID" value="NZ_FNKO01000001.1"/>
</dbReference>
<sequence>MRCFRSTWREALTAELCWVDGTGRPRVIAATPLSDGDTPCVALPYSWLALVRELSRAEEVGFSVTDGRSLGEGADGIVAHGPVRVREDLAGESFLHGLLEQELFKYPPSRLLADSVISRRENWWWTPRLIVEMPSPERVRKLVARVDPARHVLAVGGDSARPEVTTVSIDGLSADRVKCSTPAESEPLRAGSGVLFAHDYTASDFERWESWRAFGWFSGDELLIEHREGGVPGRHLAPLGLLERIRRRHRLAKECRRAIVVAERGG</sequence>
<dbReference type="EMBL" id="FNKO01000001">
    <property type="protein sequence ID" value="SDQ34284.1"/>
    <property type="molecule type" value="Genomic_DNA"/>
</dbReference>
<protein>
    <submittedName>
        <fullName evidence="1">Uncharacterized protein</fullName>
    </submittedName>
</protein>
<dbReference type="AlphaFoldDB" id="A0A1H1A3L8"/>
<organism evidence="1 2">
    <name type="scientific">Actinopolyspora saharensis</name>
    <dbReference type="NCBI Taxonomy" id="995062"/>
    <lineage>
        <taxon>Bacteria</taxon>
        <taxon>Bacillati</taxon>
        <taxon>Actinomycetota</taxon>
        <taxon>Actinomycetes</taxon>
        <taxon>Actinopolysporales</taxon>
        <taxon>Actinopolysporaceae</taxon>
        <taxon>Actinopolyspora</taxon>
    </lineage>
</organism>
<reference evidence="2" key="1">
    <citation type="submission" date="2016-10" db="EMBL/GenBank/DDBJ databases">
        <authorList>
            <person name="Varghese N."/>
            <person name="Submissions S."/>
        </authorList>
    </citation>
    <scope>NUCLEOTIDE SEQUENCE [LARGE SCALE GENOMIC DNA]</scope>
    <source>
        <strain evidence="2">DSM 45459</strain>
    </source>
</reference>
<keyword evidence="2" id="KW-1185">Reference proteome</keyword>
<dbReference type="Proteomes" id="UP000199301">
    <property type="component" value="Unassembled WGS sequence"/>
</dbReference>
<evidence type="ECO:0000313" key="1">
    <source>
        <dbReference type="EMBL" id="SDQ34284.1"/>
    </source>
</evidence>
<evidence type="ECO:0000313" key="2">
    <source>
        <dbReference type="Proteomes" id="UP000199301"/>
    </source>
</evidence>